<feature type="transmembrane region" description="Helical" evidence="2">
    <location>
        <begin position="152"/>
        <end position="169"/>
    </location>
</feature>
<keyword evidence="2" id="KW-1133">Transmembrane helix</keyword>
<keyword evidence="4" id="KW-1185">Reference proteome</keyword>
<evidence type="ECO:0000256" key="2">
    <source>
        <dbReference type="SAM" id="Phobius"/>
    </source>
</evidence>
<keyword evidence="2" id="KW-0812">Transmembrane</keyword>
<feature type="compositionally biased region" description="Gly residues" evidence="1">
    <location>
        <begin position="261"/>
        <end position="271"/>
    </location>
</feature>
<name>A0ABN6XD14_9CELL</name>
<dbReference type="EMBL" id="AP027729">
    <property type="protein sequence ID" value="BDZ42699.1"/>
    <property type="molecule type" value="Genomic_DNA"/>
</dbReference>
<evidence type="ECO:0000256" key="1">
    <source>
        <dbReference type="SAM" id="MobiDB-lite"/>
    </source>
</evidence>
<reference evidence="4" key="1">
    <citation type="journal article" date="2019" name="Int. J. Syst. Evol. Microbiol.">
        <title>The Global Catalogue of Microorganisms (GCM) 10K type strain sequencing project: providing services to taxonomists for standard genome sequencing and annotation.</title>
        <authorList>
            <consortium name="The Broad Institute Genomics Platform"/>
            <consortium name="The Broad Institute Genome Sequencing Center for Infectious Disease"/>
            <person name="Wu L."/>
            <person name="Ma J."/>
        </authorList>
    </citation>
    <scope>NUCLEOTIDE SEQUENCE [LARGE SCALE GENOMIC DNA]</scope>
    <source>
        <strain evidence="4">NBRC 108565</strain>
    </source>
</reference>
<organism evidence="3 4">
    <name type="scientific">Paraoerskovia sediminicola</name>
    <dbReference type="NCBI Taxonomy" id="1138587"/>
    <lineage>
        <taxon>Bacteria</taxon>
        <taxon>Bacillati</taxon>
        <taxon>Actinomycetota</taxon>
        <taxon>Actinomycetes</taxon>
        <taxon>Micrococcales</taxon>
        <taxon>Cellulomonadaceae</taxon>
        <taxon>Paraoerskovia</taxon>
    </lineage>
</organism>
<proteinExistence type="predicted"/>
<feature type="compositionally biased region" description="Basic and acidic residues" evidence="1">
    <location>
        <begin position="273"/>
        <end position="288"/>
    </location>
</feature>
<feature type="transmembrane region" description="Helical" evidence="2">
    <location>
        <begin position="23"/>
        <end position="41"/>
    </location>
</feature>
<evidence type="ECO:0000313" key="3">
    <source>
        <dbReference type="EMBL" id="BDZ42699.1"/>
    </source>
</evidence>
<feature type="compositionally biased region" description="Low complexity" evidence="1">
    <location>
        <begin position="376"/>
        <end position="386"/>
    </location>
</feature>
<evidence type="ECO:0000313" key="4">
    <source>
        <dbReference type="Proteomes" id="UP001321475"/>
    </source>
</evidence>
<accession>A0ABN6XD14</accession>
<protein>
    <recommendedName>
        <fullName evidence="5">Integral membrane protein</fullName>
    </recommendedName>
</protein>
<dbReference type="Proteomes" id="UP001321475">
    <property type="component" value="Chromosome"/>
</dbReference>
<gene>
    <name evidence="3" type="ORF">GCM10025865_19980</name>
</gene>
<feature type="transmembrane region" description="Helical" evidence="2">
    <location>
        <begin position="175"/>
        <end position="193"/>
    </location>
</feature>
<sequence length="408" mass="41861">MPDTPRRVPIVPFGLAYRRDVNSSTGIVALMLVVLWLAYFLPTRVQQRQQLLDSQLGDRFSGSLRVLAVAGGSPRGSAPDVARTGRRTADAHLPGAAPVLMIEQHERPRPMSSTYAPRPVGGDGASRLAPTGLSPARSAMLARRAAAARRRLILTLGLLVVTVGVVVAAAVGVLAWAVVAVPAALLVAVLVLGRRASASAARSDAAWHAERRARAASRASRDVVGAPVVPRRATGHAVRRSAAETGMIPRVASPATSAGGSKDGVGSGDGGSEIERAREAARAAADDETRTEVIAVVEAPVGTAAGAKSAPAAAAPTATAPATATESDDDLGRAWNPVPVPRPTYTMKPAAPRREPAPLTDATPTVRRGDAGPVRTAAPAAATPAAVHPESLGVDLNQVLARRRAAGQ</sequence>
<feature type="region of interest" description="Disordered" evidence="1">
    <location>
        <begin position="231"/>
        <end position="288"/>
    </location>
</feature>
<feature type="region of interest" description="Disordered" evidence="1">
    <location>
        <begin position="306"/>
        <end position="386"/>
    </location>
</feature>
<evidence type="ECO:0008006" key="5">
    <source>
        <dbReference type="Google" id="ProtNLM"/>
    </source>
</evidence>
<keyword evidence="2" id="KW-0472">Membrane</keyword>
<feature type="compositionally biased region" description="Low complexity" evidence="1">
    <location>
        <begin position="306"/>
        <end position="325"/>
    </location>
</feature>